<dbReference type="InterPro" id="IPR012334">
    <property type="entry name" value="Pectin_lyas_fold"/>
</dbReference>
<gene>
    <name evidence="1" type="ORF">GON01_15480</name>
</gene>
<keyword evidence="2" id="KW-1185">Reference proteome</keyword>
<feature type="non-terminal residue" evidence="1">
    <location>
        <position position="79"/>
    </location>
</feature>
<accession>A0A6I4J549</accession>
<dbReference type="InterPro" id="IPR011050">
    <property type="entry name" value="Pectin_lyase_fold/virulence"/>
</dbReference>
<dbReference type="SUPFAM" id="SSF51126">
    <property type="entry name" value="Pectin lyase-like"/>
    <property type="match status" value="1"/>
</dbReference>
<reference evidence="1 2" key="1">
    <citation type="submission" date="2019-12" db="EMBL/GenBank/DDBJ databases">
        <authorList>
            <person name="Huq M.A."/>
        </authorList>
    </citation>
    <scope>NUCLEOTIDE SEQUENCE [LARGE SCALE GENOMIC DNA]</scope>
    <source>
        <strain evidence="1 2">MAH-20</strain>
    </source>
</reference>
<keyword evidence="1" id="KW-0456">Lyase</keyword>
<dbReference type="Proteomes" id="UP000441389">
    <property type="component" value="Unassembled WGS sequence"/>
</dbReference>
<name>A0A6I4J549_9SPHN</name>
<sequence length="79" mass="7884">MTIFNVATAAELSSAIAGAAGGDRIVVADGNYGKLSIFNRSFDSTVTIVAANPGAGAHFDGLTITGSKNVSLVGLDLGR</sequence>
<dbReference type="RefSeq" id="WP_198159872.1">
    <property type="nucleotide sequence ID" value="NZ_WQMS01000020.1"/>
</dbReference>
<evidence type="ECO:0000313" key="2">
    <source>
        <dbReference type="Proteomes" id="UP000441389"/>
    </source>
</evidence>
<dbReference type="EMBL" id="WQMS01000020">
    <property type="protein sequence ID" value="MVO79334.1"/>
    <property type="molecule type" value="Genomic_DNA"/>
</dbReference>
<evidence type="ECO:0000313" key="1">
    <source>
        <dbReference type="EMBL" id="MVO79334.1"/>
    </source>
</evidence>
<dbReference type="Gene3D" id="2.160.20.10">
    <property type="entry name" value="Single-stranded right-handed beta-helix, Pectin lyase-like"/>
    <property type="match status" value="1"/>
</dbReference>
<dbReference type="AlphaFoldDB" id="A0A6I4J549"/>
<comment type="caution">
    <text evidence="1">The sequence shown here is derived from an EMBL/GenBank/DDBJ whole genome shotgun (WGS) entry which is preliminary data.</text>
</comment>
<proteinExistence type="predicted"/>
<protein>
    <submittedName>
        <fullName evidence="1">Lyase</fullName>
    </submittedName>
</protein>
<organism evidence="1 2">
    <name type="scientific">Sphingomonas horti</name>
    <dbReference type="NCBI Taxonomy" id="2682842"/>
    <lineage>
        <taxon>Bacteria</taxon>
        <taxon>Pseudomonadati</taxon>
        <taxon>Pseudomonadota</taxon>
        <taxon>Alphaproteobacteria</taxon>
        <taxon>Sphingomonadales</taxon>
        <taxon>Sphingomonadaceae</taxon>
        <taxon>Sphingomonas</taxon>
    </lineage>
</organism>
<dbReference type="GO" id="GO:0016829">
    <property type="term" value="F:lyase activity"/>
    <property type="evidence" value="ECO:0007669"/>
    <property type="project" value="UniProtKB-KW"/>
</dbReference>